<evidence type="ECO:0000259" key="8">
    <source>
        <dbReference type="Pfam" id="PF05504"/>
    </source>
</evidence>
<gene>
    <name evidence="10" type="ORF">WAK64_07285</name>
</gene>
<keyword evidence="7" id="KW-0449">Lipoprotein</keyword>
<dbReference type="Gene3D" id="3.30.300.210">
    <property type="entry name" value="Nutrient germinant receptor protein C, domain 3"/>
    <property type="match status" value="1"/>
</dbReference>
<evidence type="ECO:0000256" key="2">
    <source>
        <dbReference type="ARBA" id="ARBA00007886"/>
    </source>
</evidence>
<evidence type="ECO:0000313" key="10">
    <source>
        <dbReference type="EMBL" id="MEI5906860.1"/>
    </source>
</evidence>
<organism evidence="10 11">
    <name type="scientific">Bacillus spongiae</name>
    <dbReference type="NCBI Taxonomy" id="2683610"/>
    <lineage>
        <taxon>Bacteria</taxon>
        <taxon>Bacillati</taxon>
        <taxon>Bacillota</taxon>
        <taxon>Bacilli</taxon>
        <taxon>Bacillales</taxon>
        <taxon>Bacillaceae</taxon>
        <taxon>Bacillus</taxon>
    </lineage>
</organism>
<comment type="similarity">
    <text evidence="2">Belongs to the GerABKC lipoprotein family.</text>
</comment>
<dbReference type="InterPro" id="IPR046953">
    <property type="entry name" value="Spore_GerAC-like_C"/>
</dbReference>
<dbReference type="Pfam" id="PF25198">
    <property type="entry name" value="Spore_GerAC_N"/>
    <property type="match status" value="1"/>
</dbReference>
<evidence type="ECO:0000256" key="4">
    <source>
        <dbReference type="ARBA" id="ARBA00022729"/>
    </source>
</evidence>
<accession>A0ABU8HC63</accession>
<dbReference type="PANTHER" id="PTHR35789:SF1">
    <property type="entry name" value="SPORE GERMINATION PROTEIN B3"/>
    <property type="match status" value="1"/>
</dbReference>
<keyword evidence="5" id="KW-0472">Membrane</keyword>
<feature type="domain" description="Spore germination protein N-terminal" evidence="9">
    <location>
        <begin position="24"/>
        <end position="187"/>
    </location>
</feature>
<dbReference type="NCBIfam" id="TIGR02887">
    <property type="entry name" value="spore_ger_x_C"/>
    <property type="match status" value="1"/>
</dbReference>
<dbReference type="InterPro" id="IPR008844">
    <property type="entry name" value="Spore_GerAC-like"/>
</dbReference>
<protein>
    <submittedName>
        <fullName evidence="10">Ger(X)C family spore germination protein</fullName>
    </submittedName>
</protein>
<evidence type="ECO:0000256" key="7">
    <source>
        <dbReference type="ARBA" id="ARBA00023288"/>
    </source>
</evidence>
<proteinExistence type="inferred from homology"/>
<name>A0ABU8HC63_9BACI</name>
<dbReference type="EMBL" id="JBBAXC010000005">
    <property type="protein sequence ID" value="MEI5906860.1"/>
    <property type="molecule type" value="Genomic_DNA"/>
</dbReference>
<evidence type="ECO:0000259" key="9">
    <source>
        <dbReference type="Pfam" id="PF25198"/>
    </source>
</evidence>
<comment type="subcellular location">
    <subcellularLocation>
        <location evidence="1">Membrane</location>
        <topology evidence="1">Lipid-anchor</topology>
    </subcellularLocation>
</comment>
<dbReference type="InterPro" id="IPR057336">
    <property type="entry name" value="GerAC_N"/>
</dbReference>
<evidence type="ECO:0000256" key="1">
    <source>
        <dbReference type="ARBA" id="ARBA00004635"/>
    </source>
</evidence>
<reference evidence="10 11" key="1">
    <citation type="journal article" date="2018" name="J. Microbiol.">
        <title>Bacillus spongiae sp. nov., isolated from sponge of Jeju Island.</title>
        <authorList>
            <person name="Lee G.E."/>
            <person name="Im W.T."/>
            <person name="Park J.S."/>
        </authorList>
    </citation>
    <scope>NUCLEOTIDE SEQUENCE [LARGE SCALE GENOMIC DNA]</scope>
    <source>
        <strain evidence="10 11">135PIL107-10</strain>
    </source>
</reference>
<keyword evidence="3" id="KW-0309">Germination</keyword>
<feature type="domain" description="Spore germination GerAC-like C-terminal" evidence="8">
    <location>
        <begin position="198"/>
        <end position="362"/>
    </location>
</feature>
<dbReference type="PROSITE" id="PS51257">
    <property type="entry name" value="PROKAR_LIPOPROTEIN"/>
    <property type="match status" value="1"/>
</dbReference>
<keyword evidence="6" id="KW-0564">Palmitate</keyword>
<dbReference type="Pfam" id="PF05504">
    <property type="entry name" value="Spore_GerAC"/>
    <property type="match status" value="1"/>
</dbReference>
<dbReference type="InterPro" id="IPR038501">
    <property type="entry name" value="Spore_GerAC_C_sf"/>
</dbReference>
<sequence>MLKQLIILSICSMLLSGCYTSYGIDDLAMVNAIAYDLSAEEDTYLDITAVYPRATETGNIYEKLTASGNSTKDIDIDIMGQSSLEIVNGQLEIMLYGEDLANKGIFPVIQTALKNPNIGSRVKIAIAKGKANDVLSTKLEKEPNIGLYLDTMLEKFDNTFVFPSVNLFEFTRSYYDDGIDPFLPVFKSTENSIDFDSFALFDEDKLITTIDKEQAVFLFFLRENFDKGLLDIDLEKGEVDHHIHLSYVRNKHKSQVKKLEDNRFSVTIDVEVTGELEEYTGDLKIDEPNEQKKLEKIIKENVDKETNAIINFLQENNVDTLGIGENVRNSLTHSEWKKLDWDKIYPEIEVTVDSTIKIRDIGKFNQDGGMSNFY</sequence>
<dbReference type="Proteomes" id="UP001312865">
    <property type="component" value="Unassembled WGS sequence"/>
</dbReference>
<evidence type="ECO:0000256" key="5">
    <source>
        <dbReference type="ARBA" id="ARBA00023136"/>
    </source>
</evidence>
<dbReference type="PANTHER" id="PTHR35789">
    <property type="entry name" value="SPORE GERMINATION PROTEIN B3"/>
    <property type="match status" value="1"/>
</dbReference>
<evidence type="ECO:0000256" key="3">
    <source>
        <dbReference type="ARBA" id="ARBA00022544"/>
    </source>
</evidence>
<keyword evidence="4" id="KW-0732">Signal</keyword>
<keyword evidence="11" id="KW-1185">Reference proteome</keyword>
<comment type="caution">
    <text evidence="10">The sequence shown here is derived from an EMBL/GenBank/DDBJ whole genome shotgun (WGS) entry which is preliminary data.</text>
</comment>
<dbReference type="RefSeq" id="WP_336586302.1">
    <property type="nucleotide sequence ID" value="NZ_JBBAXC010000005.1"/>
</dbReference>
<evidence type="ECO:0000313" key="11">
    <source>
        <dbReference type="Proteomes" id="UP001312865"/>
    </source>
</evidence>
<evidence type="ECO:0000256" key="6">
    <source>
        <dbReference type="ARBA" id="ARBA00023139"/>
    </source>
</evidence>